<dbReference type="KEGG" id="mlr:MELLADRAFT_64815"/>
<organism evidence="2">
    <name type="scientific">Melampsora larici-populina (strain 98AG31 / pathotype 3-4-7)</name>
    <name type="common">Poplar leaf rust fungus</name>
    <dbReference type="NCBI Taxonomy" id="747676"/>
    <lineage>
        <taxon>Eukaryota</taxon>
        <taxon>Fungi</taxon>
        <taxon>Dikarya</taxon>
        <taxon>Basidiomycota</taxon>
        <taxon>Pucciniomycotina</taxon>
        <taxon>Pucciniomycetes</taxon>
        <taxon>Pucciniales</taxon>
        <taxon>Melampsoraceae</taxon>
        <taxon>Melampsora</taxon>
    </lineage>
</organism>
<reference evidence="2" key="1">
    <citation type="journal article" date="2011" name="Proc. Natl. Acad. Sci. U.S.A.">
        <title>Obligate biotrophy features unraveled by the genomic analysis of rust fungi.</title>
        <authorList>
            <person name="Duplessis S."/>
            <person name="Cuomo C.A."/>
            <person name="Lin Y.-C."/>
            <person name="Aerts A."/>
            <person name="Tisserant E."/>
            <person name="Veneault-Fourrey C."/>
            <person name="Joly D.L."/>
            <person name="Hacquard S."/>
            <person name="Amselem J."/>
            <person name="Cantarel B.L."/>
            <person name="Chiu R."/>
            <person name="Coutinho P.M."/>
            <person name="Feau N."/>
            <person name="Field M."/>
            <person name="Frey P."/>
            <person name="Gelhaye E."/>
            <person name="Goldberg J."/>
            <person name="Grabherr M.G."/>
            <person name="Kodira C.D."/>
            <person name="Kohler A."/>
            <person name="Kuees U."/>
            <person name="Lindquist E.A."/>
            <person name="Lucas S.M."/>
            <person name="Mago R."/>
            <person name="Mauceli E."/>
            <person name="Morin E."/>
            <person name="Murat C."/>
            <person name="Pangilinan J.L."/>
            <person name="Park R."/>
            <person name="Pearson M."/>
            <person name="Quesneville H."/>
            <person name="Rouhier N."/>
            <person name="Sakthikumar S."/>
            <person name="Salamov A.A."/>
            <person name="Schmutz J."/>
            <person name="Selles B."/>
            <person name="Shapiro H."/>
            <person name="Tanguay P."/>
            <person name="Tuskan G.A."/>
            <person name="Henrissat B."/>
            <person name="Van de Peer Y."/>
            <person name="Rouze P."/>
            <person name="Ellis J.G."/>
            <person name="Dodds P.N."/>
            <person name="Schein J.E."/>
            <person name="Zhong S."/>
            <person name="Hamelin R.C."/>
            <person name="Grigoriev I.V."/>
            <person name="Szabo L.J."/>
            <person name="Martin F."/>
        </authorList>
    </citation>
    <scope>NUCLEOTIDE SEQUENCE [LARGE SCALE GENOMIC DNA]</scope>
    <source>
        <strain evidence="2">98AG31 / pathotype 3-4-7</strain>
    </source>
</reference>
<protein>
    <submittedName>
        <fullName evidence="1">Uncharacterized protein</fullName>
    </submittedName>
</protein>
<dbReference type="VEuPathDB" id="FungiDB:MELLADRAFT_64815"/>
<dbReference type="EMBL" id="GL883118">
    <property type="protein sequence ID" value="EGG04402.1"/>
    <property type="molecule type" value="Genomic_DNA"/>
</dbReference>
<dbReference type="GeneID" id="18930319"/>
<sequence>MVRTNEQTHVSNRKALDFSTDEVSVVQKAVEIEKQRNIPLNQGRKDTMNPNKSDNVPRHKTPVITTILNEPKVQTKSIEDIIRETENSVSPFVAAGPVREIDQASAASFDRDFSLTNKFQQLRLQTDSLSNKSSPRIVDHKEDIPTMMVNLKKSLEDKMDENIRLISEKWDFGINMLNDEFNLNFDDIKNDVLTTREDLLRHNTTAACGECQCEKIIEAQGLACKQMIEIHSTHLSEMMCRLGEKLDHQAHQVVLLHMNVTRIVSMLNNKAKKETDLKEEIIGNNPFAEYITVRKDEQHDDIQ</sequence>
<dbReference type="AlphaFoldDB" id="F4RSX0"/>
<dbReference type="Proteomes" id="UP000001072">
    <property type="component" value="Unassembled WGS sequence"/>
</dbReference>
<name>F4RSX0_MELLP</name>
<gene>
    <name evidence="1" type="ORF">MELLADRAFT_64815</name>
</gene>
<evidence type="ECO:0000313" key="2">
    <source>
        <dbReference type="Proteomes" id="UP000001072"/>
    </source>
</evidence>
<evidence type="ECO:0000313" key="1">
    <source>
        <dbReference type="EMBL" id="EGG04402.1"/>
    </source>
</evidence>
<proteinExistence type="predicted"/>
<dbReference type="HOGENOM" id="CLU_918543_0_0_1"/>
<dbReference type="RefSeq" id="XP_007412193.1">
    <property type="nucleotide sequence ID" value="XM_007412131.1"/>
</dbReference>
<keyword evidence="2" id="KW-1185">Reference proteome</keyword>
<accession>F4RSX0</accession>
<dbReference type="InParanoid" id="F4RSX0"/>